<dbReference type="PANTHER" id="PTHR35337">
    <property type="entry name" value="SLR1478 PROTEIN"/>
    <property type="match status" value="1"/>
</dbReference>
<feature type="transmembrane region" description="Helical" evidence="1">
    <location>
        <begin position="262"/>
        <end position="283"/>
    </location>
</feature>
<dbReference type="InterPro" id="IPR002798">
    <property type="entry name" value="SpoIIM-like"/>
</dbReference>
<proteinExistence type="predicted"/>
<feature type="transmembrane region" description="Helical" evidence="1">
    <location>
        <begin position="289"/>
        <end position="308"/>
    </location>
</feature>
<feature type="transmembrane region" description="Helical" evidence="1">
    <location>
        <begin position="223"/>
        <end position="242"/>
    </location>
</feature>
<dbReference type="RefSeq" id="WP_303686176.1">
    <property type="nucleotide sequence ID" value="NZ_CAJXYO010000016.1"/>
</dbReference>
<gene>
    <name evidence="2" type="ORF">A9Q93_04425</name>
</gene>
<dbReference type="EMBL" id="MAAX01000073">
    <property type="protein sequence ID" value="OUS18015.1"/>
    <property type="molecule type" value="Genomic_DNA"/>
</dbReference>
<feature type="transmembrane region" description="Helical" evidence="1">
    <location>
        <begin position="158"/>
        <end position="178"/>
    </location>
</feature>
<dbReference type="AlphaFoldDB" id="A0A1Z8B619"/>
<evidence type="ECO:0000313" key="3">
    <source>
        <dbReference type="Proteomes" id="UP000196102"/>
    </source>
</evidence>
<keyword evidence="1" id="KW-0472">Membrane</keyword>
<keyword evidence="1" id="KW-1133">Transmembrane helix</keyword>
<dbReference type="Proteomes" id="UP000196102">
    <property type="component" value="Unassembled WGS sequence"/>
</dbReference>
<evidence type="ECO:0008006" key="4">
    <source>
        <dbReference type="Google" id="ProtNLM"/>
    </source>
</evidence>
<organism evidence="2 3">
    <name type="scientific">Nonlabens dokdonensis</name>
    <dbReference type="NCBI Taxonomy" id="328515"/>
    <lineage>
        <taxon>Bacteria</taxon>
        <taxon>Pseudomonadati</taxon>
        <taxon>Bacteroidota</taxon>
        <taxon>Flavobacteriia</taxon>
        <taxon>Flavobacteriales</taxon>
        <taxon>Flavobacteriaceae</taxon>
        <taxon>Nonlabens</taxon>
    </lineage>
</organism>
<evidence type="ECO:0000256" key="1">
    <source>
        <dbReference type="SAM" id="Phobius"/>
    </source>
</evidence>
<name>A0A1Z8B619_9FLAO</name>
<protein>
    <recommendedName>
        <fullName evidence="4">Stage II sporulation protein M</fullName>
    </recommendedName>
</protein>
<feature type="transmembrane region" description="Helical" evidence="1">
    <location>
        <begin position="100"/>
        <end position="120"/>
    </location>
</feature>
<evidence type="ECO:0000313" key="2">
    <source>
        <dbReference type="EMBL" id="OUS18015.1"/>
    </source>
</evidence>
<dbReference type="PANTHER" id="PTHR35337:SF1">
    <property type="entry name" value="SLR1478 PROTEIN"/>
    <property type="match status" value="1"/>
</dbReference>
<sequence length="326" mass="36819">MREAAFVKQNKEKWIAFERALDANVKINPDHLSDLYIHLTNDLAFAQTYYQNSNTLKYLNSLASQAHQKIYINKKESKNTIVDFFKTDFPLFFSDYQKEFVYAIIAFFVAIFIGSLSTIYDDSFVRLILGDGYVNRTLENIAKGNPTAIYQEAGQGGMFLGITINNIRVGMLCFAFGLLTSLGSLYIILNNGIMVGAFFTMFYNEGVTFDAWRVIMLHGTIELSIIVVCGAAGIILGNGILFPETYERKYSFINSAKAGLKVMVSTIPLFIIAGFIEGFITRYAFMPAILNWLIVIASAALIIWYYGIYPRIVKNKYEQVYRAQAA</sequence>
<keyword evidence="1" id="KW-0812">Transmembrane</keyword>
<comment type="caution">
    <text evidence="2">The sequence shown here is derived from an EMBL/GenBank/DDBJ whole genome shotgun (WGS) entry which is preliminary data.</text>
</comment>
<accession>A0A1Z8B619</accession>
<reference evidence="3" key="1">
    <citation type="journal article" date="2017" name="Proc. Natl. Acad. Sci. U.S.A.">
        <title>Simulation of Deepwater Horizon oil plume reveals substrate specialization within a complex community of hydrocarbon-degraders.</title>
        <authorList>
            <person name="Hu P."/>
            <person name="Dubinsky E.A."/>
            <person name="Probst A.J."/>
            <person name="Wang J."/>
            <person name="Sieber C.M.K."/>
            <person name="Tom L.M."/>
            <person name="Gardinali P."/>
            <person name="Banfield J.F."/>
            <person name="Atlas R.M."/>
            <person name="Andersen G.L."/>
        </authorList>
    </citation>
    <scope>NUCLEOTIDE SEQUENCE [LARGE SCALE GENOMIC DNA]</scope>
</reference>
<dbReference type="Pfam" id="PF01944">
    <property type="entry name" value="SpoIIM"/>
    <property type="match status" value="1"/>
</dbReference>